<dbReference type="RefSeq" id="WP_345534188.1">
    <property type="nucleotide sequence ID" value="NZ_BAABLD010000017.1"/>
</dbReference>
<keyword evidence="6" id="KW-0456">Lyase</keyword>
<dbReference type="SUPFAM" id="SSF55073">
    <property type="entry name" value="Nucleotide cyclase"/>
    <property type="match status" value="1"/>
</dbReference>
<evidence type="ECO:0000256" key="6">
    <source>
        <dbReference type="ARBA" id="ARBA00023239"/>
    </source>
</evidence>
<reference evidence="10" key="1">
    <citation type="journal article" date="2019" name="Int. J. Syst. Evol. Microbiol.">
        <title>The Global Catalogue of Microorganisms (GCM) 10K type strain sequencing project: providing services to taxonomists for standard genome sequencing and annotation.</title>
        <authorList>
            <consortium name="The Broad Institute Genomics Platform"/>
            <consortium name="The Broad Institute Genome Sequencing Center for Infectious Disease"/>
            <person name="Wu L."/>
            <person name="Ma J."/>
        </authorList>
    </citation>
    <scope>NUCLEOTIDE SEQUENCE [LARGE SCALE GENOMIC DNA]</scope>
    <source>
        <strain evidence="10">JCM 18715</strain>
    </source>
</reference>
<dbReference type="PROSITE" id="PS50125">
    <property type="entry name" value="GUANYLATE_CYCLASE_2"/>
    <property type="match status" value="1"/>
</dbReference>
<evidence type="ECO:0000313" key="10">
    <source>
        <dbReference type="Proteomes" id="UP001500547"/>
    </source>
</evidence>
<keyword evidence="4 7" id="KW-1133">Transmembrane helix</keyword>
<dbReference type="EMBL" id="BAABLD010000017">
    <property type="protein sequence ID" value="GAA5170224.1"/>
    <property type="molecule type" value="Genomic_DNA"/>
</dbReference>
<feature type="transmembrane region" description="Helical" evidence="7">
    <location>
        <begin position="36"/>
        <end position="58"/>
    </location>
</feature>
<name>A0ABP9R0J1_9RHOO</name>
<dbReference type="SMART" id="SM00044">
    <property type="entry name" value="CYCc"/>
    <property type="match status" value="1"/>
</dbReference>
<feature type="transmembrane region" description="Helical" evidence="7">
    <location>
        <begin position="64"/>
        <end position="82"/>
    </location>
</feature>
<evidence type="ECO:0000256" key="4">
    <source>
        <dbReference type="ARBA" id="ARBA00022989"/>
    </source>
</evidence>
<evidence type="ECO:0000256" key="5">
    <source>
        <dbReference type="ARBA" id="ARBA00023136"/>
    </source>
</evidence>
<dbReference type="InterPro" id="IPR001054">
    <property type="entry name" value="A/G_cyclase"/>
</dbReference>
<protein>
    <recommendedName>
        <fullName evidence="8">Guanylate cyclase domain-containing protein</fullName>
    </recommendedName>
</protein>
<sequence>MAAIPSATADNSFVARLRRAGIEPGDSESLRQQKSLLVFISGLISLASVLWLLIYSWMGPKFSSTLPFSLQVLVALNLWIYVQFRNFELFRISQIGLMLFFPFVAQWAIGDFVSASGLILWGLLAPVCALLCMGVRESLPWFAAYLVLTTATGVADYLLADFAPAINTAISRRTSMVFFALNFITLSTLIYLLLRFALLDRERARIGLEDAHARLAVEQLRNERLLLNILPAPIAERLKTSDATIADGFAEVSVMFADIVNFTGIAAGMTPEKVFAMLNRVFSNFDELAEKRGLEKIKTIGDAYMVAGGLNNEQEHACVAVAELALDMLAWLRLDQAGRSEPLHVRIGIGTGPVVAGVVGKKKFIYDLWGDTVNLASRITDESIPDGVQCDRASFELLRDNFDFEGPFQLPLKGKGVVEVWRLKGRRFTA</sequence>
<accession>A0ABP9R0J1</accession>
<feature type="transmembrane region" description="Helical" evidence="7">
    <location>
        <begin position="176"/>
        <end position="198"/>
    </location>
</feature>
<proteinExistence type="predicted"/>
<dbReference type="Pfam" id="PF00211">
    <property type="entry name" value="Guanylate_cyc"/>
    <property type="match status" value="1"/>
</dbReference>
<keyword evidence="5 7" id="KW-0472">Membrane</keyword>
<dbReference type="PANTHER" id="PTHR11920">
    <property type="entry name" value="GUANYLYL CYCLASE"/>
    <property type="match status" value="1"/>
</dbReference>
<feature type="transmembrane region" description="Helical" evidence="7">
    <location>
        <begin position="142"/>
        <end position="160"/>
    </location>
</feature>
<dbReference type="PANTHER" id="PTHR11920:SF335">
    <property type="entry name" value="GUANYLATE CYCLASE"/>
    <property type="match status" value="1"/>
</dbReference>
<organism evidence="9 10">
    <name type="scientific">Viridibacterium curvum</name>
    <dbReference type="NCBI Taxonomy" id="1101404"/>
    <lineage>
        <taxon>Bacteria</taxon>
        <taxon>Pseudomonadati</taxon>
        <taxon>Pseudomonadota</taxon>
        <taxon>Betaproteobacteria</taxon>
        <taxon>Rhodocyclales</taxon>
        <taxon>Rhodocyclaceae</taxon>
        <taxon>Viridibacterium</taxon>
    </lineage>
</organism>
<feature type="domain" description="Guanylate cyclase" evidence="8">
    <location>
        <begin position="253"/>
        <end position="380"/>
    </location>
</feature>
<dbReference type="InterPro" id="IPR029787">
    <property type="entry name" value="Nucleotide_cyclase"/>
</dbReference>
<keyword evidence="2 7" id="KW-0812">Transmembrane</keyword>
<feature type="transmembrane region" description="Helical" evidence="7">
    <location>
        <begin position="89"/>
        <end position="109"/>
    </location>
</feature>
<gene>
    <name evidence="9" type="ORF">GCM10025770_32770</name>
</gene>
<evidence type="ECO:0000313" key="9">
    <source>
        <dbReference type="EMBL" id="GAA5170224.1"/>
    </source>
</evidence>
<evidence type="ECO:0000256" key="3">
    <source>
        <dbReference type="ARBA" id="ARBA00022741"/>
    </source>
</evidence>
<dbReference type="CDD" id="cd07302">
    <property type="entry name" value="CHD"/>
    <property type="match status" value="1"/>
</dbReference>
<keyword evidence="10" id="KW-1185">Reference proteome</keyword>
<evidence type="ECO:0000256" key="1">
    <source>
        <dbReference type="ARBA" id="ARBA00004370"/>
    </source>
</evidence>
<keyword evidence="3" id="KW-0547">Nucleotide-binding</keyword>
<comment type="caution">
    <text evidence="9">The sequence shown here is derived from an EMBL/GenBank/DDBJ whole genome shotgun (WGS) entry which is preliminary data.</text>
</comment>
<dbReference type="InterPro" id="IPR050401">
    <property type="entry name" value="Cyclic_nucleotide_synthase"/>
</dbReference>
<dbReference type="Proteomes" id="UP001500547">
    <property type="component" value="Unassembled WGS sequence"/>
</dbReference>
<evidence type="ECO:0000259" key="8">
    <source>
        <dbReference type="PROSITE" id="PS50125"/>
    </source>
</evidence>
<dbReference type="Gene3D" id="3.30.70.1230">
    <property type="entry name" value="Nucleotide cyclase"/>
    <property type="match status" value="1"/>
</dbReference>
<evidence type="ECO:0000256" key="2">
    <source>
        <dbReference type="ARBA" id="ARBA00022692"/>
    </source>
</evidence>
<evidence type="ECO:0000256" key="7">
    <source>
        <dbReference type="SAM" id="Phobius"/>
    </source>
</evidence>
<comment type="subcellular location">
    <subcellularLocation>
        <location evidence="1">Membrane</location>
    </subcellularLocation>
</comment>
<feature type="transmembrane region" description="Helical" evidence="7">
    <location>
        <begin position="115"/>
        <end position="135"/>
    </location>
</feature>